<evidence type="ECO:0000256" key="10">
    <source>
        <dbReference type="ARBA" id="ARBA00023316"/>
    </source>
</evidence>
<name>A0A118JS16_CYNCS</name>
<evidence type="ECO:0000256" key="3">
    <source>
        <dbReference type="ARBA" id="ARBA00022679"/>
    </source>
</evidence>
<dbReference type="InterPro" id="IPR029044">
    <property type="entry name" value="Nucleotide-diphossugar_trans"/>
</dbReference>
<evidence type="ECO:0000256" key="7">
    <source>
        <dbReference type="ARBA" id="ARBA00023034"/>
    </source>
</evidence>
<evidence type="ECO:0000256" key="11">
    <source>
        <dbReference type="RuleBase" id="RU363127"/>
    </source>
</evidence>
<evidence type="ECO:0000256" key="8">
    <source>
        <dbReference type="ARBA" id="ARBA00023136"/>
    </source>
</evidence>
<evidence type="ECO:0000313" key="13">
    <source>
        <dbReference type="Proteomes" id="UP000243975"/>
    </source>
</evidence>
<comment type="function">
    <text evidence="11">Involved in the synthesis of glucuronoxylan hemicellulose in secondary cell walls.</text>
</comment>
<keyword evidence="10 11" id="KW-0961">Cell wall biogenesis/degradation</keyword>
<keyword evidence="13" id="KW-1185">Reference proteome</keyword>
<evidence type="ECO:0000256" key="9">
    <source>
        <dbReference type="ARBA" id="ARBA00023180"/>
    </source>
</evidence>
<comment type="similarity">
    <text evidence="2 11">Belongs to the glycosyltransferase 43 family.</text>
</comment>
<sequence length="101" mass="11810">MWYGFLVDANSATNETATLLAKLKLQIKHIGFKKKIPIFWEARYKIESQMRLQAMRVVREDKLDGIIMFADDSNMHSSELFDEIQKVEWIGCYTRASSKHP</sequence>
<dbReference type="EC" id="2.4.-.-" evidence="11"/>
<dbReference type="GO" id="GO:0010417">
    <property type="term" value="P:glucuronoxylan biosynthetic process"/>
    <property type="evidence" value="ECO:0007669"/>
    <property type="project" value="TreeGrafter"/>
</dbReference>
<evidence type="ECO:0000256" key="5">
    <source>
        <dbReference type="ARBA" id="ARBA00022968"/>
    </source>
</evidence>
<comment type="caution">
    <text evidence="12">The sequence shown here is derived from an EMBL/GenBank/DDBJ whole genome shotgun (WGS) entry which is preliminary data.</text>
</comment>
<keyword evidence="3 11" id="KW-0808">Transferase</keyword>
<dbReference type="SUPFAM" id="SSF53448">
    <property type="entry name" value="Nucleotide-diphospho-sugar transferases"/>
    <property type="match status" value="1"/>
</dbReference>
<dbReference type="PANTHER" id="PTHR10896">
    <property type="entry name" value="GALACTOSYLGALACTOSYLXYLOSYLPROTEIN 3-BETA-GLUCURONOSYLTRANSFERASE BETA-1,3-GLUCURONYLTRANSFERASE"/>
    <property type="match status" value="1"/>
</dbReference>
<keyword evidence="4" id="KW-0812">Transmembrane</keyword>
<dbReference type="EMBL" id="LEKV01005735">
    <property type="protein sequence ID" value="KVH87892.1"/>
    <property type="molecule type" value="Genomic_DNA"/>
</dbReference>
<keyword evidence="5 11" id="KW-0735">Signal-anchor</keyword>
<dbReference type="Gramene" id="KVH87892">
    <property type="protein sequence ID" value="KVH87892"/>
    <property type="gene ID" value="Ccrd_024794"/>
</dbReference>
<evidence type="ECO:0000256" key="1">
    <source>
        <dbReference type="ARBA" id="ARBA00004323"/>
    </source>
</evidence>
<dbReference type="OMA" id="IVMFAND"/>
<reference evidence="12 13" key="1">
    <citation type="journal article" date="2016" name="Sci. Rep.">
        <title>The genome sequence of the outbreeding globe artichoke constructed de novo incorporating a phase-aware low-pass sequencing strategy of F1 progeny.</title>
        <authorList>
            <person name="Scaglione D."/>
            <person name="Reyes-Chin-Wo S."/>
            <person name="Acquadro A."/>
            <person name="Froenicke L."/>
            <person name="Portis E."/>
            <person name="Beitel C."/>
            <person name="Tirone M."/>
            <person name="Mauro R."/>
            <person name="Lo Monaco A."/>
            <person name="Mauromicale G."/>
            <person name="Faccioli P."/>
            <person name="Cattivelli L."/>
            <person name="Rieseberg L."/>
            <person name="Michelmore R."/>
            <person name="Lanteri S."/>
        </authorList>
    </citation>
    <scope>NUCLEOTIDE SEQUENCE [LARGE SCALE GENOMIC DNA]</scope>
    <source>
        <strain evidence="12">2C</strain>
    </source>
</reference>
<evidence type="ECO:0000256" key="2">
    <source>
        <dbReference type="ARBA" id="ARBA00007706"/>
    </source>
</evidence>
<accession>A0A118JS16</accession>
<dbReference type="STRING" id="59895.A0A118JS16"/>
<dbReference type="GO" id="GO:0042285">
    <property type="term" value="F:xylosyltransferase activity"/>
    <property type="evidence" value="ECO:0007669"/>
    <property type="project" value="TreeGrafter"/>
</dbReference>
<dbReference type="GO" id="GO:0009834">
    <property type="term" value="P:plant-type secondary cell wall biogenesis"/>
    <property type="evidence" value="ECO:0007669"/>
    <property type="project" value="TreeGrafter"/>
</dbReference>
<evidence type="ECO:0000256" key="6">
    <source>
        <dbReference type="ARBA" id="ARBA00022989"/>
    </source>
</evidence>
<dbReference type="GO" id="GO:0071555">
    <property type="term" value="P:cell wall organization"/>
    <property type="evidence" value="ECO:0007669"/>
    <property type="project" value="UniProtKB-KW"/>
</dbReference>
<gene>
    <name evidence="12" type="ORF">Ccrd_024794</name>
</gene>
<comment type="subcellular location">
    <subcellularLocation>
        <location evidence="1 11">Golgi apparatus membrane</location>
        <topology evidence="1 11">Single-pass type II membrane protein</topology>
    </subcellularLocation>
</comment>
<protein>
    <recommendedName>
        <fullName evidence="11">Glycosyltransferases</fullName>
        <ecNumber evidence="11">2.4.-.-</ecNumber>
    </recommendedName>
</protein>
<dbReference type="GO" id="GO:0015018">
    <property type="term" value="F:galactosylgalactosylxylosylprotein 3-beta-glucuronosyltransferase activity"/>
    <property type="evidence" value="ECO:0007669"/>
    <property type="project" value="InterPro"/>
</dbReference>
<keyword evidence="7 11" id="KW-0333">Golgi apparatus</keyword>
<dbReference type="GO" id="GO:0000139">
    <property type="term" value="C:Golgi membrane"/>
    <property type="evidence" value="ECO:0007669"/>
    <property type="project" value="UniProtKB-SubCell"/>
</dbReference>
<dbReference type="Gene3D" id="3.90.550.10">
    <property type="entry name" value="Spore Coat Polysaccharide Biosynthesis Protein SpsA, Chain A"/>
    <property type="match status" value="1"/>
</dbReference>
<dbReference type="Proteomes" id="UP000243975">
    <property type="component" value="Unassembled WGS sequence"/>
</dbReference>
<dbReference type="AlphaFoldDB" id="A0A118JS16"/>
<dbReference type="Pfam" id="PF03360">
    <property type="entry name" value="Glyco_transf_43"/>
    <property type="match status" value="1"/>
</dbReference>
<keyword evidence="8" id="KW-0472">Membrane</keyword>
<evidence type="ECO:0000313" key="12">
    <source>
        <dbReference type="EMBL" id="KVH87892.1"/>
    </source>
</evidence>
<proteinExistence type="inferred from homology"/>
<dbReference type="InterPro" id="IPR005027">
    <property type="entry name" value="Glyco_trans_43"/>
</dbReference>
<keyword evidence="9" id="KW-0325">Glycoprotein</keyword>
<evidence type="ECO:0000256" key="4">
    <source>
        <dbReference type="ARBA" id="ARBA00022692"/>
    </source>
</evidence>
<dbReference type="PANTHER" id="PTHR10896:SF17">
    <property type="entry name" value="BETA-1,4-XYLOSYLTRANSFERASE IRX14H-RELATED"/>
    <property type="match status" value="1"/>
</dbReference>
<keyword evidence="6" id="KW-1133">Transmembrane helix</keyword>
<organism evidence="12 13">
    <name type="scientific">Cynara cardunculus var. scolymus</name>
    <name type="common">Globe artichoke</name>
    <name type="synonym">Cynara scolymus</name>
    <dbReference type="NCBI Taxonomy" id="59895"/>
    <lineage>
        <taxon>Eukaryota</taxon>
        <taxon>Viridiplantae</taxon>
        <taxon>Streptophyta</taxon>
        <taxon>Embryophyta</taxon>
        <taxon>Tracheophyta</taxon>
        <taxon>Spermatophyta</taxon>
        <taxon>Magnoliopsida</taxon>
        <taxon>eudicotyledons</taxon>
        <taxon>Gunneridae</taxon>
        <taxon>Pentapetalae</taxon>
        <taxon>asterids</taxon>
        <taxon>campanulids</taxon>
        <taxon>Asterales</taxon>
        <taxon>Asteraceae</taxon>
        <taxon>Carduoideae</taxon>
        <taxon>Cardueae</taxon>
        <taxon>Carduinae</taxon>
        <taxon>Cynara</taxon>
    </lineage>
</organism>